<evidence type="ECO:0000256" key="1">
    <source>
        <dbReference type="SAM" id="MobiDB-lite"/>
    </source>
</evidence>
<comment type="caution">
    <text evidence="2">The sequence shown here is derived from an EMBL/GenBank/DDBJ whole genome shotgun (WGS) entry which is preliminary data.</text>
</comment>
<proteinExistence type="predicted"/>
<sequence length="83" mass="8648">KRTQVVAERSPTPQASSFEQPARTQPNGQTLTVYIAARSSRLAPSTLLRARCCASAVAGRCLLPLLGVRTCCVGNEVGFSGGG</sequence>
<dbReference type="AlphaFoldDB" id="A0A9N8QDD0"/>
<dbReference type="EMBL" id="CAJHJF010002846">
    <property type="protein sequence ID" value="CAD6930346.1"/>
    <property type="molecule type" value="Genomic_DNA"/>
</dbReference>
<feature type="compositionally biased region" description="Polar residues" evidence="1">
    <location>
        <begin position="11"/>
        <end position="26"/>
    </location>
</feature>
<accession>A0A9N8QDD0</accession>
<protein>
    <submittedName>
        <fullName evidence="2">Uncharacterized protein</fullName>
    </submittedName>
</protein>
<dbReference type="Proteomes" id="UP000836404">
    <property type="component" value="Unassembled WGS sequence"/>
</dbReference>
<feature type="non-terminal residue" evidence="2">
    <location>
        <position position="83"/>
    </location>
</feature>
<evidence type="ECO:0000313" key="2">
    <source>
        <dbReference type="EMBL" id="CAD6930346.1"/>
    </source>
</evidence>
<feature type="region of interest" description="Disordered" evidence="1">
    <location>
        <begin position="1"/>
        <end position="26"/>
    </location>
</feature>
<keyword evidence="3" id="KW-1185">Reference proteome</keyword>
<reference evidence="2 3" key="1">
    <citation type="submission" date="2020-10" db="EMBL/GenBank/DDBJ databases">
        <authorList>
            <person name="Sedaghatjoo S."/>
        </authorList>
    </citation>
    <scope>NUCLEOTIDE SEQUENCE [LARGE SCALE GENOMIC DNA]</scope>
    <source>
        <strain evidence="2 3">LLFL</strain>
    </source>
</reference>
<gene>
    <name evidence="2" type="ORF">JKILLFL_G3241</name>
</gene>
<organism evidence="2 3">
    <name type="scientific">Tilletia laevis</name>
    <dbReference type="NCBI Taxonomy" id="157183"/>
    <lineage>
        <taxon>Eukaryota</taxon>
        <taxon>Fungi</taxon>
        <taxon>Dikarya</taxon>
        <taxon>Basidiomycota</taxon>
        <taxon>Ustilaginomycotina</taxon>
        <taxon>Exobasidiomycetes</taxon>
        <taxon>Tilletiales</taxon>
        <taxon>Tilletiaceae</taxon>
        <taxon>Tilletia</taxon>
    </lineage>
</organism>
<name>A0A9N8QDD0_9BASI</name>
<evidence type="ECO:0000313" key="3">
    <source>
        <dbReference type="Proteomes" id="UP000836404"/>
    </source>
</evidence>